<accession>A0A5C5XD27</accession>
<protein>
    <submittedName>
        <fullName evidence="1">Uncharacterized protein</fullName>
    </submittedName>
</protein>
<dbReference type="OrthoDB" id="223284at2"/>
<keyword evidence="2" id="KW-1185">Reference proteome</keyword>
<evidence type="ECO:0000313" key="2">
    <source>
        <dbReference type="Proteomes" id="UP000316095"/>
    </source>
</evidence>
<dbReference type="EMBL" id="SJPG01000001">
    <property type="protein sequence ID" value="TWT60213.1"/>
    <property type="molecule type" value="Genomic_DNA"/>
</dbReference>
<dbReference type="SUPFAM" id="SSF89550">
    <property type="entry name" value="PHP domain-like"/>
    <property type="match status" value="1"/>
</dbReference>
<gene>
    <name evidence="1" type="ORF">Pan54_09270</name>
</gene>
<reference evidence="1 2" key="1">
    <citation type="submission" date="2019-02" db="EMBL/GenBank/DDBJ databases">
        <title>Deep-cultivation of Planctomycetes and their phenomic and genomic characterization uncovers novel biology.</title>
        <authorList>
            <person name="Wiegand S."/>
            <person name="Jogler M."/>
            <person name="Boedeker C."/>
            <person name="Pinto D."/>
            <person name="Vollmers J."/>
            <person name="Rivas-Marin E."/>
            <person name="Kohn T."/>
            <person name="Peeters S.H."/>
            <person name="Heuer A."/>
            <person name="Rast P."/>
            <person name="Oberbeckmann S."/>
            <person name="Bunk B."/>
            <person name="Jeske O."/>
            <person name="Meyerdierks A."/>
            <person name="Storesund J.E."/>
            <person name="Kallscheuer N."/>
            <person name="Luecker S."/>
            <person name="Lage O.M."/>
            <person name="Pohl T."/>
            <person name="Merkel B.J."/>
            <person name="Hornburger P."/>
            <person name="Mueller R.-W."/>
            <person name="Bruemmer F."/>
            <person name="Labrenz M."/>
            <person name="Spormann A.M."/>
            <person name="Op Den Camp H."/>
            <person name="Overmann J."/>
            <person name="Amann R."/>
            <person name="Jetten M.S.M."/>
            <person name="Mascher T."/>
            <person name="Medema M.H."/>
            <person name="Devos D.P."/>
            <person name="Kaster A.-K."/>
            <person name="Ovreas L."/>
            <person name="Rohde M."/>
            <person name="Galperin M.Y."/>
            <person name="Jogler C."/>
        </authorList>
    </citation>
    <scope>NUCLEOTIDE SEQUENCE [LARGE SCALE GENOMIC DNA]</scope>
    <source>
        <strain evidence="1 2">Pan54</strain>
    </source>
</reference>
<proteinExistence type="predicted"/>
<comment type="caution">
    <text evidence="1">The sequence shown here is derived from an EMBL/GenBank/DDBJ whole genome shotgun (WGS) entry which is preliminary data.</text>
</comment>
<organism evidence="1 2">
    <name type="scientific">Rubinisphaera italica</name>
    <dbReference type="NCBI Taxonomy" id="2527969"/>
    <lineage>
        <taxon>Bacteria</taxon>
        <taxon>Pseudomonadati</taxon>
        <taxon>Planctomycetota</taxon>
        <taxon>Planctomycetia</taxon>
        <taxon>Planctomycetales</taxon>
        <taxon>Planctomycetaceae</taxon>
        <taxon>Rubinisphaera</taxon>
    </lineage>
</organism>
<dbReference type="NCBIfam" id="NF038032">
    <property type="entry name" value="CehA_McbA_metalo"/>
    <property type="match status" value="1"/>
</dbReference>
<name>A0A5C5XD27_9PLAN</name>
<sequence length="861" mass="95314">MRYYLGCSKHWLTSIVGLIILLNALPLFSDEGVSVTRITAENWKTLVPGGKEIDAIYGDLILKNRHVTAVIAQPLATRNANMTVREVAGCLIDYTTTQSPNDQLSAYYPGSRVYPFRSWTIINSDQEAVELDNQSTYSDEDAIEIQVTADSAENRAELVVCYRLEADSQFLQVQHIFSNPGKADVEVSLSDDLRFDSGKEDAHKSENGRSELLHLDDRYWGQAYGIASPGRMVTSRSDSRLTVARYGRGSRQADIILKSGEQFRFDVNLYVADNLCTVEAIHAQLNSDRVAIPCTLTVIANGSRLPNARLELTRDNQYAGTLWTDGSGRVDQKLFPGEYRLDVSFCGIPVGDSFTASVSESNSLFDLDVPLKTGTLEIQIDDAANAPLPCKVELIRKGEKTSLDLGPETATTRVKNLLYLVNGRDRILLPAGAYEAIISHGPEFDALFQEVTVEPQKLVRLTGVLKQTVHTPGWVSTEYHSHSSPSGDNTGHQLGRVLNLVCEQLEFAPCTEHNRIDTYEPHLQSLNIADRLATCTGMELTGSPLPLNHQNVFPLIHKPGQQDGGGPVTDVSPETQIQRVALWDNRSEKLVQQNHPDIGWLFYDKNGDGEQDEGFSESFPFIHAMEIHPLASVLKFGKETNSESHVTKNRIFNWLQLLNQGIRITGVVNTDAHYNYHGSGGLRNWVKSSTDDPNLIETMEMVRETKAGHVIMSNGPYLSVSARTNSSDQQFLPGDDMTCPEGKVQLDIQVQCPNWFDIDRVFVLVNGEHVSELDFNRTDQPQMFQDGVIKFDNRVIHQLETDAHLIVVAAGEKSKLGPVQGPGWGSQQPIAISNPIFVDVDSDGFQANGNLLDDGLPVKGD</sequence>
<dbReference type="Proteomes" id="UP000316095">
    <property type="component" value="Unassembled WGS sequence"/>
</dbReference>
<dbReference type="AlphaFoldDB" id="A0A5C5XD27"/>
<dbReference type="Gene3D" id="3.20.20.140">
    <property type="entry name" value="Metal-dependent hydrolases"/>
    <property type="match status" value="1"/>
</dbReference>
<evidence type="ECO:0000313" key="1">
    <source>
        <dbReference type="EMBL" id="TWT60213.1"/>
    </source>
</evidence>
<dbReference type="RefSeq" id="WP_146502365.1">
    <property type="nucleotide sequence ID" value="NZ_SJPG01000001.1"/>
</dbReference>
<dbReference type="InterPro" id="IPR016195">
    <property type="entry name" value="Pol/histidinol_Pase-like"/>
</dbReference>